<dbReference type="GO" id="GO:0016020">
    <property type="term" value="C:membrane"/>
    <property type="evidence" value="ECO:0007669"/>
    <property type="project" value="UniProtKB-SubCell"/>
</dbReference>
<keyword evidence="6" id="KW-1185">Reference proteome</keyword>
<feature type="signal peptide" evidence="3">
    <location>
        <begin position="1"/>
        <end position="21"/>
    </location>
</feature>
<feature type="domain" description="Beta-lactamase-related" evidence="4">
    <location>
        <begin position="42"/>
        <end position="356"/>
    </location>
</feature>
<protein>
    <submittedName>
        <fullName evidence="5">CubicO group peptidase (Beta-lactamase class C family)</fullName>
    </submittedName>
</protein>
<keyword evidence="2" id="KW-0472">Membrane</keyword>
<feature type="chain" id="PRO_5024314995" evidence="3">
    <location>
        <begin position="22"/>
        <end position="681"/>
    </location>
</feature>
<dbReference type="PANTHER" id="PTHR46825">
    <property type="entry name" value="D-ALANYL-D-ALANINE-CARBOXYPEPTIDASE/ENDOPEPTIDASE AMPH"/>
    <property type="match status" value="1"/>
</dbReference>
<comment type="subcellular location">
    <subcellularLocation>
        <location evidence="1">Membrane</location>
    </subcellularLocation>
</comment>
<dbReference type="InterPro" id="IPR050491">
    <property type="entry name" value="AmpC-like"/>
</dbReference>
<sequence length="681" mass="74952">MRKKVLLFMSTLIAAAPVASASSQSTEEPVKQTAKELALKIVSDYGVSGIQYALRDHGAVVLSDGAGVHNKATKAPVTKETMFGIGSTSKVYVTAAAMKLADMKRIDIDQPLTAYVKDFRMADERYKQITPRMLMNHSSGLYGSHFEDGFLFDDPDTEAHDELLDRLRTGRLKADPGEFSVYCNDGFQLLEIMIERVSGLSYSEFLRTHFSEPLGLDATMTPQDSFDRNRLARTYLPPLEQALPVENVNLIGTGGLYSTAEEVSRFGDMLIGNRTDLLSEKSVKAMQSHEYRKGIWVPEETNSFNYGLGWDAVQLAPFEEYGITALSKGGDTTMYHASLITLPEHDLSMAVLSSGGASIYNSILATKTLLAYAKAKGIIDDILPDKTFEPAVKAAMPADLQAFAGMYVTRGQLVDVQFKNGEIVPELSDGFSPPQTFIYTGNGQFTSKSGNANVSFERADNGNTYLKFIGYANVPGIGQSAMATYSHQKLDRNPLDKATKRAWEARNGKTYYPLDEKITSIGYLVPAFMTKQIEVNTDYGYASGTKIISGNKAVNVAQIPIMHGRDSFDLNFYTKHQREYLTIGGQAYIREDAMQTFTLGSGSIRLHNDQAAWFKIDKKFANRELIVKTPASGGFAVYDAKGTTVHYSKVHHKDSIVLPEGGIIVFGGKQGDVFNIKVKNK</sequence>
<gene>
    <name evidence="5" type="ORF">BCM02_103222</name>
</gene>
<evidence type="ECO:0000313" key="6">
    <source>
        <dbReference type="Proteomes" id="UP000323257"/>
    </source>
</evidence>
<proteinExistence type="predicted"/>
<evidence type="ECO:0000313" key="5">
    <source>
        <dbReference type="EMBL" id="TYP76560.1"/>
    </source>
</evidence>
<evidence type="ECO:0000259" key="4">
    <source>
        <dbReference type="Pfam" id="PF00144"/>
    </source>
</evidence>
<dbReference type="SUPFAM" id="SSF56601">
    <property type="entry name" value="beta-lactamase/transpeptidase-like"/>
    <property type="match status" value="1"/>
</dbReference>
<dbReference type="InterPro" id="IPR012338">
    <property type="entry name" value="Beta-lactam/transpept-like"/>
</dbReference>
<accession>A0A5S5CDY4</accession>
<dbReference type="OrthoDB" id="9797709at2"/>
<evidence type="ECO:0000256" key="3">
    <source>
        <dbReference type="SAM" id="SignalP"/>
    </source>
</evidence>
<dbReference type="Pfam" id="PF00144">
    <property type="entry name" value="Beta-lactamase"/>
    <property type="match status" value="1"/>
</dbReference>
<evidence type="ECO:0000256" key="2">
    <source>
        <dbReference type="ARBA" id="ARBA00023136"/>
    </source>
</evidence>
<dbReference type="Proteomes" id="UP000323257">
    <property type="component" value="Unassembled WGS sequence"/>
</dbReference>
<name>A0A5S5CDY4_9BACL</name>
<keyword evidence="3" id="KW-0732">Signal</keyword>
<dbReference type="RefSeq" id="WP_148928963.1">
    <property type="nucleotide sequence ID" value="NZ_VNHS01000003.1"/>
</dbReference>
<dbReference type="EMBL" id="VNHS01000003">
    <property type="protein sequence ID" value="TYP76560.1"/>
    <property type="molecule type" value="Genomic_DNA"/>
</dbReference>
<comment type="caution">
    <text evidence="5">The sequence shown here is derived from an EMBL/GenBank/DDBJ whole genome shotgun (WGS) entry which is preliminary data.</text>
</comment>
<evidence type="ECO:0000256" key="1">
    <source>
        <dbReference type="ARBA" id="ARBA00004370"/>
    </source>
</evidence>
<dbReference type="InterPro" id="IPR001466">
    <property type="entry name" value="Beta-lactam-related"/>
</dbReference>
<organism evidence="5 6">
    <name type="scientific">Paenibacillus methanolicus</name>
    <dbReference type="NCBI Taxonomy" id="582686"/>
    <lineage>
        <taxon>Bacteria</taxon>
        <taxon>Bacillati</taxon>
        <taxon>Bacillota</taxon>
        <taxon>Bacilli</taxon>
        <taxon>Bacillales</taxon>
        <taxon>Paenibacillaceae</taxon>
        <taxon>Paenibacillus</taxon>
    </lineage>
</organism>
<dbReference type="PANTHER" id="PTHR46825:SF11">
    <property type="entry name" value="PENICILLIN-BINDING PROTEIN 4"/>
    <property type="match status" value="1"/>
</dbReference>
<dbReference type="Gene3D" id="3.40.710.10">
    <property type="entry name" value="DD-peptidase/beta-lactamase superfamily"/>
    <property type="match status" value="1"/>
</dbReference>
<reference evidence="5 6" key="1">
    <citation type="submission" date="2019-07" db="EMBL/GenBank/DDBJ databases">
        <title>Genomic Encyclopedia of Type Strains, Phase III (KMG-III): the genomes of soil and plant-associated and newly described type strains.</title>
        <authorList>
            <person name="Whitman W."/>
        </authorList>
    </citation>
    <scope>NUCLEOTIDE SEQUENCE [LARGE SCALE GENOMIC DNA]</scope>
    <source>
        <strain evidence="5 6">BL24</strain>
    </source>
</reference>
<dbReference type="AlphaFoldDB" id="A0A5S5CDY4"/>